<dbReference type="PANTHER" id="PTHR28186">
    <property type="entry name" value="MEIOTICALLY UP-REGULATED GENE 9 PROTEIN"/>
    <property type="match status" value="1"/>
</dbReference>
<feature type="region of interest" description="Disordered" evidence="1">
    <location>
        <begin position="1"/>
        <end position="270"/>
    </location>
</feature>
<feature type="compositionally biased region" description="Low complexity" evidence="1">
    <location>
        <begin position="24"/>
        <end position="33"/>
    </location>
</feature>
<feature type="compositionally biased region" description="Low complexity" evidence="1">
    <location>
        <begin position="367"/>
        <end position="376"/>
    </location>
</feature>
<dbReference type="EMBL" id="KB822724">
    <property type="protein sequence ID" value="ETN37325.1"/>
    <property type="molecule type" value="Genomic_DNA"/>
</dbReference>
<dbReference type="eggNOG" id="ENOG502RXHE">
    <property type="taxonomic scope" value="Eukaryota"/>
</dbReference>
<evidence type="ECO:0000256" key="1">
    <source>
        <dbReference type="SAM" id="MobiDB-lite"/>
    </source>
</evidence>
<proteinExistence type="predicted"/>
<organism evidence="2 3">
    <name type="scientific">Cyphellophora europaea (strain CBS 101466)</name>
    <name type="common">Phialophora europaea</name>
    <dbReference type="NCBI Taxonomy" id="1220924"/>
    <lineage>
        <taxon>Eukaryota</taxon>
        <taxon>Fungi</taxon>
        <taxon>Dikarya</taxon>
        <taxon>Ascomycota</taxon>
        <taxon>Pezizomycotina</taxon>
        <taxon>Eurotiomycetes</taxon>
        <taxon>Chaetothyriomycetidae</taxon>
        <taxon>Chaetothyriales</taxon>
        <taxon>Cyphellophoraceae</taxon>
        <taxon>Cyphellophora</taxon>
    </lineage>
</organism>
<dbReference type="VEuPathDB" id="FungiDB:HMPREF1541_08316"/>
<feature type="compositionally biased region" description="Low complexity" evidence="1">
    <location>
        <begin position="215"/>
        <end position="226"/>
    </location>
</feature>
<dbReference type="RefSeq" id="XP_008720857.1">
    <property type="nucleotide sequence ID" value="XM_008722635.1"/>
</dbReference>
<dbReference type="InterPro" id="IPR018809">
    <property type="entry name" value="DUF2406"/>
</dbReference>
<dbReference type="HOGENOM" id="CLU_037541_0_0_1"/>
<feature type="compositionally biased region" description="Low complexity" evidence="1">
    <location>
        <begin position="296"/>
        <end position="317"/>
    </location>
</feature>
<name>W2RLY9_CYPE1</name>
<sequence length="405" mass="44454">MTTLSPPASPQPAQLHPQRPRAVSSMSHASTSSRKSKSSNKLEMLESPRDKKRFNAESKADPTAALNEATPGEIAQQHSNLDSLRRTQYKDQDGNVIADPDRSNPTRPRLERPLDTIRSFNAAAEGTASRRSSSYGNRPISQYGSPDAGHSRQGSYYSSPGFGPRNYNYNRPTPGGGYYRNNSNGYLNQQGASFDENAEYQYQDHYRPPPPRPGPGMRNMNGGSNPYYGNGHPTEQPMSVHSHQQSYETMTSGSDENGKSTNPSSLNSSYDQLHMMHPHLRKQDNYSQQYQSQYDNEMSFAPVSPVSPQLPQSSSFSNGNMTDSAGPGYYGNGHQNGGNYSSHQQQQPMPPPKDSQAGFARRPINLNSPPAAPSSGANGGSGSPNKGDSTKRQSWLSRKFSRKEK</sequence>
<evidence type="ECO:0000313" key="3">
    <source>
        <dbReference type="Proteomes" id="UP000030752"/>
    </source>
</evidence>
<accession>W2RLY9</accession>
<feature type="compositionally biased region" description="Polar residues" evidence="1">
    <location>
        <begin position="129"/>
        <end position="144"/>
    </location>
</feature>
<feature type="compositionally biased region" description="Basic and acidic residues" evidence="1">
    <location>
        <begin position="43"/>
        <end position="60"/>
    </location>
</feature>
<feature type="region of interest" description="Disordered" evidence="1">
    <location>
        <begin position="296"/>
        <end position="405"/>
    </location>
</feature>
<keyword evidence="3" id="KW-1185">Reference proteome</keyword>
<evidence type="ECO:0008006" key="4">
    <source>
        <dbReference type="Google" id="ProtNLM"/>
    </source>
</evidence>
<dbReference type="GeneID" id="19975655"/>
<feature type="compositionally biased region" description="Low complexity" evidence="1">
    <location>
        <begin position="337"/>
        <end position="347"/>
    </location>
</feature>
<dbReference type="Proteomes" id="UP000030752">
    <property type="component" value="Unassembled WGS sequence"/>
</dbReference>
<protein>
    <recommendedName>
        <fullName evidence="4">DUF2406 domain-containing protein</fullName>
    </recommendedName>
</protein>
<evidence type="ECO:0000313" key="2">
    <source>
        <dbReference type="EMBL" id="ETN37325.1"/>
    </source>
</evidence>
<feature type="compositionally biased region" description="Low complexity" evidence="1">
    <location>
        <begin position="179"/>
        <end position="188"/>
    </location>
</feature>
<dbReference type="InParanoid" id="W2RLY9"/>
<dbReference type="PANTHER" id="PTHR28186:SF1">
    <property type="entry name" value="MEIOTICALLY UP-REGULATED GENE 9 PROTEIN"/>
    <property type="match status" value="1"/>
</dbReference>
<gene>
    <name evidence="2" type="ORF">HMPREF1541_08316</name>
</gene>
<feature type="compositionally biased region" description="Polar residues" evidence="1">
    <location>
        <begin position="236"/>
        <end position="270"/>
    </location>
</feature>
<dbReference type="OrthoDB" id="5330253at2759"/>
<reference evidence="2 3" key="1">
    <citation type="submission" date="2013-03" db="EMBL/GenBank/DDBJ databases">
        <title>The Genome Sequence of Phialophora europaea CBS 101466.</title>
        <authorList>
            <consortium name="The Broad Institute Genomics Platform"/>
            <person name="Cuomo C."/>
            <person name="de Hoog S."/>
            <person name="Gorbushina A."/>
            <person name="Walker B."/>
            <person name="Young S.K."/>
            <person name="Zeng Q."/>
            <person name="Gargeya S."/>
            <person name="Fitzgerald M."/>
            <person name="Haas B."/>
            <person name="Abouelleil A."/>
            <person name="Allen A.W."/>
            <person name="Alvarado L."/>
            <person name="Arachchi H.M."/>
            <person name="Berlin A.M."/>
            <person name="Chapman S.B."/>
            <person name="Gainer-Dewar J."/>
            <person name="Goldberg J."/>
            <person name="Griggs A."/>
            <person name="Gujja S."/>
            <person name="Hansen M."/>
            <person name="Howarth C."/>
            <person name="Imamovic A."/>
            <person name="Ireland A."/>
            <person name="Larimer J."/>
            <person name="McCowan C."/>
            <person name="Murphy C."/>
            <person name="Pearson M."/>
            <person name="Poon T.W."/>
            <person name="Priest M."/>
            <person name="Roberts A."/>
            <person name="Saif S."/>
            <person name="Shea T."/>
            <person name="Sisk P."/>
            <person name="Sykes S."/>
            <person name="Wortman J."/>
            <person name="Nusbaum C."/>
            <person name="Birren B."/>
        </authorList>
    </citation>
    <scope>NUCLEOTIDE SEQUENCE [LARGE SCALE GENOMIC DNA]</scope>
    <source>
        <strain evidence="2 3">CBS 101466</strain>
    </source>
</reference>
<feature type="compositionally biased region" description="Basic and acidic residues" evidence="1">
    <location>
        <begin position="83"/>
        <end position="115"/>
    </location>
</feature>
<dbReference type="AlphaFoldDB" id="W2RLY9"/>
<dbReference type="Pfam" id="PF10295">
    <property type="entry name" value="DUF2406"/>
    <property type="match status" value="1"/>
</dbReference>